<evidence type="ECO:0000256" key="5">
    <source>
        <dbReference type="ARBA" id="ARBA00038359"/>
    </source>
</evidence>
<evidence type="ECO:0000256" key="1">
    <source>
        <dbReference type="ARBA" id="ARBA00004141"/>
    </source>
</evidence>
<dbReference type="AlphaFoldDB" id="A0A9N9LSK3"/>
<evidence type="ECO:0000256" key="6">
    <source>
        <dbReference type="SAM" id="MobiDB-lite"/>
    </source>
</evidence>
<feature type="domain" description="Rhodopsin" evidence="8">
    <location>
        <begin position="53"/>
        <end position="243"/>
    </location>
</feature>
<dbReference type="EMBL" id="CAJVRM010000296">
    <property type="protein sequence ID" value="CAG8979098.1"/>
    <property type="molecule type" value="Genomic_DNA"/>
</dbReference>
<dbReference type="PANTHER" id="PTHR33048:SF134">
    <property type="entry name" value="INTEGRAL MEMBRANE PROTEIN"/>
    <property type="match status" value="1"/>
</dbReference>
<feature type="transmembrane region" description="Helical" evidence="7">
    <location>
        <begin position="175"/>
        <end position="199"/>
    </location>
</feature>
<dbReference type="GO" id="GO:0016020">
    <property type="term" value="C:membrane"/>
    <property type="evidence" value="ECO:0007669"/>
    <property type="project" value="UniProtKB-SubCell"/>
</dbReference>
<feature type="transmembrane region" description="Helical" evidence="7">
    <location>
        <begin position="143"/>
        <end position="163"/>
    </location>
</feature>
<evidence type="ECO:0000259" key="8">
    <source>
        <dbReference type="Pfam" id="PF20684"/>
    </source>
</evidence>
<keyword evidence="2 7" id="KW-0812">Transmembrane</keyword>
<dbReference type="PANTHER" id="PTHR33048">
    <property type="entry name" value="PTH11-LIKE INTEGRAL MEMBRANE PROTEIN (AFU_ORTHOLOGUE AFUA_5G11245)"/>
    <property type="match status" value="1"/>
</dbReference>
<feature type="transmembrane region" description="Helical" evidence="7">
    <location>
        <begin position="12"/>
        <end position="33"/>
    </location>
</feature>
<feature type="transmembrane region" description="Helical" evidence="7">
    <location>
        <begin position="53"/>
        <end position="76"/>
    </location>
</feature>
<reference evidence="9" key="1">
    <citation type="submission" date="2021-07" db="EMBL/GenBank/DDBJ databases">
        <authorList>
            <person name="Durling M."/>
        </authorList>
    </citation>
    <scope>NUCLEOTIDE SEQUENCE</scope>
</reference>
<feature type="transmembrane region" description="Helical" evidence="7">
    <location>
        <begin position="88"/>
        <end position="112"/>
    </location>
</feature>
<comment type="similarity">
    <text evidence="5">Belongs to the SAT4 family.</text>
</comment>
<comment type="subcellular location">
    <subcellularLocation>
        <location evidence="1">Membrane</location>
        <topology evidence="1">Multi-pass membrane protein</topology>
    </subcellularLocation>
</comment>
<organism evidence="9 10">
    <name type="scientific">Hymenoscyphus albidus</name>
    <dbReference type="NCBI Taxonomy" id="595503"/>
    <lineage>
        <taxon>Eukaryota</taxon>
        <taxon>Fungi</taxon>
        <taxon>Dikarya</taxon>
        <taxon>Ascomycota</taxon>
        <taxon>Pezizomycotina</taxon>
        <taxon>Leotiomycetes</taxon>
        <taxon>Helotiales</taxon>
        <taxon>Helotiaceae</taxon>
        <taxon>Hymenoscyphus</taxon>
    </lineage>
</organism>
<name>A0A9N9LSK3_9HELO</name>
<evidence type="ECO:0000256" key="2">
    <source>
        <dbReference type="ARBA" id="ARBA00022692"/>
    </source>
</evidence>
<keyword evidence="4 7" id="KW-0472">Membrane</keyword>
<proteinExistence type="inferred from homology"/>
<keyword evidence="10" id="KW-1185">Reference proteome</keyword>
<dbReference type="Proteomes" id="UP000701801">
    <property type="component" value="Unassembled WGS sequence"/>
</dbReference>
<keyword evidence="3 7" id="KW-1133">Transmembrane helix</keyword>
<feature type="transmembrane region" description="Helical" evidence="7">
    <location>
        <begin position="219"/>
        <end position="242"/>
    </location>
</feature>
<gene>
    <name evidence="9" type="ORF">HYALB_00000229</name>
</gene>
<dbReference type="InterPro" id="IPR052337">
    <property type="entry name" value="SAT4-like"/>
</dbReference>
<evidence type="ECO:0000256" key="7">
    <source>
        <dbReference type="SAM" id="Phobius"/>
    </source>
</evidence>
<dbReference type="InterPro" id="IPR049326">
    <property type="entry name" value="Rhodopsin_dom_fungi"/>
</dbReference>
<evidence type="ECO:0000256" key="3">
    <source>
        <dbReference type="ARBA" id="ARBA00022989"/>
    </source>
</evidence>
<comment type="caution">
    <text evidence="9">The sequence shown here is derived from an EMBL/GenBank/DDBJ whole genome shotgun (WGS) entry which is preliminary data.</text>
</comment>
<dbReference type="OrthoDB" id="5393606at2759"/>
<protein>
    <recommendedName>
        <fullName evidence="8">Rhodopsin domain-containing protein</fullName>
    </recommendedName>
</protein>
<evidence type="ECO:0000313" key="9">
    <source>
        <dbReference type="EMBL" id="CAG8979098.1"/>
    </source>
</evidence>
<evidence type="ECO:0000256" key="4">
    <source>
        <dbReference type="ARBA" id="ARBA00023136"/>
    </source>
</evidence>
<feature type="region of interest" description="Disordered" evidence="6">
    <location>
        <begin position="265"/>
        <end position="284"/>
    </location>
</feature>
<sequence length="348" mass="38731">MALPTYQDRNGLIALSTVLPVLSTEIIGLRFWVRLKKRATLEFDDWVQFPSLLLYAIQHIQILALTLIKLSALAFYRRIFCAVKPSPLNYIIWTLIGLCVAWAIAFVSFYAASCGSHPQATWQGIFPFIQYCLVLSEKFEESFAISDFILDTLVLVVPLPSIWSLKITQGRKIGLTGVFMLALIGYGASTARLVIFVRLANAFRRTAAPDIQLQDSEAVWFSMLETGFALIAVNLPSLWGLISQFSPESIIRSVRSLISLRSNLSSHHSTRGGVGDPLSYTRKNSSSASQNIELVSPNDIADFSITAERARAQNHDHDLESGIQVQQSVQILSQERIKSVKGRDIPSK</sequence>
<accession>A0A9N9LSK3</accession>
<dbReference type="Pfam" id="PF20684">
    <property type="entry name" value="Fung_rhodopsin"/>
    <property type="match status" value="1"/>
</dbReference>
<evidence type="ECO:0000313" key="10">
    <source>
        <dbReference type="Proteomes" id="UP000701801"/>
    </source>
</evidence>